<comment type="caution">
    <text evidence="1">The sequence shown here is derived from an EMBL/GenBank/DDBJ whole genome shotgun (WGS) entry which is preliminary data.</text>
</comment>
<organism evidence="1 2">
    <name type="scientific">Alkalicoccobacillus gibsonii</name>
    <dbReference type="NCBI Taxonomy" id="79881"/>
    <lineage>
        <taxon>Bacteria</taxon>
        <taxon>Bacillati</taxon>
        <taxon>Bacillota</taxon>
        <taxon>Bacilli</taxon>
        <taxon>Bacillales</taxon>
        <taxon>Bacillaceae</taxon>
        <taxon>Alkalicoccobacillus</taxon>
    </lineage>
</organism>
<dbReference type="Proteomes" id="UP001418796">
    <property type="component" value="Unassembled WGS sequence"/>
</dbReference>
<protein>
    <submittedName>
        <fullName evidence="1">DUF3986 family protein</fullName>
    </submittedName>
</protein>
<sequence>MLFNEAIHMHVGYYENNHDLEGIFLKILNDDVWCLFYNDEKYELKVSKKASYPFLKDFGYLVKVYSVSEREFTEERANALFKRFLCELV</sequence>
<evidence type="ECO:0000313" key="2">
    <source>
        <dbReference type="Proteomes" id="UP001418796"/>
    </source>
</evidence>
<accession>A0ABU9VCZ7</accession>
<name>A0ABU9VCZ7_9BACI</name>
<proteinExistence type="predicted"/>
<evidence type="ECO:0000313" key="1">
    <source>
        <dbReference type="EMBL" id="MEN0641768.1"/>
    </source>
</evidence>
<dbReference type="RefSeq" id="WP_343128956.1">
    <property type="nucleotide sequence ID" value="NZ_JBCITK010000001.1"/>
</dbReference>
<dbReference type="EMBL" id="JBCITK010000001">
    <property type="protein sequence ID" value="MEN0641768.1"/>
    <property type="molecule type" value="Genomic_DNA"/>
</dbReference>
<dbReference type="Pfam" id="PF13143">
    <property type="entry name" value="DUF3986"/>
    <property type="match status" value="1"/>
</dbReference>
<gene>
    <name evidence="1" type="ORF">MKY91_01140</name>
</gene>
<keyword evidence="2" id="KW-1185">Reference proteome</keyword>
<reference evidence="1 2" key="1">
    <citation type="submission" date="2024-03" db="EMBL/GenBank/DDBJ databases">
        <title>Bacilli Hybrid Assemblies.</title>
        <authorList>
            <person name="Kovac J."/>
        </authorList>
    </citation>
    <scope>NUCLEOTIDE SEQUENCE [LARGE SCALE GENOMIC DNA]</scope>
    <source>
        <strain evidence="1 2">FSL R7-0666</strain>
    </source>
</reference>
<dbReference type="InterPro" id="IPR025047">
    <property type="entry name" value="DUF3986"/>
</dbReference>